<comment type="caution">
    <text evidence="1">The sequence shown here is derived from an EMBL/GenBank/DDBJ whole genome shotgun (WGS) entry which is preliminary data.</text>
</comment>
<dbReference type="EMBL" id="QGKX02000996">
    <property type="protein sequence ID" value="KAF3554738.1"/>
    <property type="molecule type" value="Genomic_DNA"/>
</dbReference>
<proteinExistence type="predicted"/>
<gene>
    <name evidence="1" type="ORF">F2Q69_00014679</name>
</gene>
<organism evidence="1 2">
    <name type="scientific">Brassica cretica</name>
    <name type="common">Mustard</name>
    <dbReference type="NCBI Taxonomy" id="69181"/>
    <lineage>
        <taxon>Eukaryota</taxon>
        <taxon>Viridiplantae</taxon>
        <taxon>Streptophyta</taxon>
        <taxon>Embryophyta</taxon>
        <taxon>Tracheophyta</taxon>
        <taxon>Spermatophyta</taxon>
        <taxon>Magnoliopsida</taxon>
        <taxon>eudicotyledons</taxon>
        <taxon>Gunneridae</taxon>
        <taxon>Pentapetalae</taxon>
        <taxon>rosids</taxon>
        <taxon>malvids</taxon>
        <taxon>Brassicales</taxon>
        <taxon>Brassicaceae</taxon>
        <taxon>Brassiceae</taxon>
        <taxon>Brassica</taxon>
    </lineage>
</organism>
<sequence>MKLLNQRLLHTLTAIVRVAPELSMTTVIVVMSVWWRDHCAGQETIVGLTLGQATVSVMDLGLMKPPTRTEIYHYIWLESLLVMKMLLEFYTCFDFSPMEKETRATDFPHMENEIHNNDLNKGQIIEALPDMDIGCGGSTS</sequence>
<dbReference type="AlphaFoldDB" id="A0A8S9QU13"/>
<evidence type="ECO:0000313" key="2">
    <source>
        <dbReference type="Proteomes" id="UP000712600"/>
    </source>
</evidence>
<protein>
    <submittedName>
        <fullName evidence="1">Uncharacterized protein</fullName>
    </submittedName>
</protein>
<accession>A0A8S9QU13</accession>
<dbReference type="Proteomes" id="UP000712600">
    <property type="component" value="Unassembled WGS sequence"/>
</dbReference>
<name>A0A8S9QU13_BRACR</name>
<evidence type="ECO:0000313" key="1">
    <source>
        <dbReference type="EMBL" id="KAF3554738.1"/>
    </source>
</evidence>
<reference evidence="1" key="1">
    <citation type="submission" date="2019-12" db="EMBL/GenBank/DDBJ databases">
        <title>Genome sequencing and annotation of Brassica cretica.</title>
        <authorList>
            <person name="Studholme D.J."/>
            <person name="Sarris P."/>
        </authorList>
    </citation>
    <scope>NUCLEOTIDE SEQUENCE</scope>
    <source>
        <strain evidence="1">PFS-109/04</strain>
        <tissue evidence="1">Leaf</tissue>
    </source>
</reference>